<feature type="compositionally biased region" description="Basic residues" evidence="1">
    <location>
        <begin position="395"/>
        <end position="407"/>
    </location>
</feature>
<evidence type="ECO:0000313" key="3">
    <source>
        <dbReference type="EMBL" id="KIM87289.1"/>
    </source>
</evidence>
<feature type="compositionally biased region" description="Low complexity" evidence="1">
    <location>
        <begin position="770"/>
        <end position="785"/>
    </location>
</feature>
<feature type="compositionally biased region" description="Basic and acidic residues" evidence="1">
    <location>
        <begin position="93"/>
        <end position="120"/>
    </location>
</feature>
<dbReference type="HOGENOM" id="CLU_273846_0_0_1"/>
<evidence type="ECO:0000259" key="2">
    <source>
        <dbReference type="Pfam" id="PF08914"/>
    </source>
</evidence>
<feature type="compositionally biased region" description="Polar residues" evidence="1">
    <location>
        <begin position="508"/>
        <end position="518"/>
    </location>
</feature>
<dbReference type="EMBL" id="KN832979">
    <property type="protein sequence ID" value="KIM87289.1"/>
    <property type="molecule type" value="Genomic_DNA"/>
</dbReference>
<gene>
    <name evidence="3" type="ORF">PILCRDRAFT_814783</name>
</gene>
<feature type="compositionally biased region" description="Acidic residues" evidence="1">
    <location>
        <begin position="207"/>
        <end position="220"/>
    </location>
</feature>
<sequence>MYNPEKVGRQGNAIYQRLEANENGRWKWAARHPWQSWRERYKNKQPWFDQQITRYQQKKGIKSENSEQKVIIRKKAARRRDAVDEGQTEEEEELRKSERDRDAERKRKRKRIEEQADRERKKAKKGNADPIEIRDGQVRAQKNSGVGGSSSKPRRADSDEEEEEEEEEEESEEERKGPAGPDDYSAEIFADEADEIVEDSENVGPEENGDTSQDDGDEHTEDPGLGSPDKAATSQSRNTTASPRKSIISVHSTSTDSGPLYPDLSVLPSPIVSSPNNEERQLPGAFDPPIKHELPTQDKLEPDPSPHNSHPSQEPTPPLSNVDERSPRQDNSGTVLSNTRRGGSQKQYSGEPVFPGGDYRVGLPVRTDTLVLQDVPSKSDPDVADKPDIILPTKSKSKLNLKKRRRSSAGGGSSDFFESFPPTPGSNRDVRVAREAPQLIDGPFGNAFTDGRGKAPKSANGLESSEDEGDEDEGVTRSDEQQWPPRRTSNKQTNTKGKANAEDDEARLSQTRVPTTAEPSKPNGGHHPFTQPTQEYDAVMAQYFATNDNHVEASSSETHHDTHHPFSQPSQAVGWNDSTTTNNNQTTSTSHTPMQPRKQYRAFIESLPDPDKLTTSSTHIKVGDSKTRRVYVPPTSVGPSSSRTGFLRPSDHYLHVGSARTSVVPQLPMSSRASSSDPFLVPEVPRRKHDSEGKDKEKSRVRNNDRDRRKTFGGLGAHPAIPKIDLTLRTKRPHRRIFLPPRQSLPAQRTAASMDEFIPPRRVSAPVEDPNAPSSASSSPSNMSATDHSIAVRLGIDTMLQKMSDNHGFTLDVVRRLYDLIGDFQRTDAALMRMRHSAEEEATSFINMDVNPVDRQPRTSHHSSPRRVLYPFPGLEYTPVAPDSGNLSDYTPPEASRAGRYARLAREGRRHEALKQEGKRVSIGGTGPFLQNIRMSEGSFSGGTPGPLMGSVDRQFPESASASIDRKSDVAVDMVSPSPQQPIWGDEEDRLLRSGDPVVLKKLEAKMGKASFKQRTAEINLVST</sequence>
<name>A0A0C3G668_PILCF</name>
<feature type="region of interest" description="Disordered" evidence="1">
    <location>
        <begin position="549"/>
        <end position="646"/>
    </location>
</feature>
<feature type="compositionally biased region" description="Basic and acidic residues" evidence="1">
    <location>
        <begin position="689"/>
        <end position="710"/>
    </location>
</feature>
<feature type="compositionally biased region" description="Basic and acidic residues" evidence="1">
    <location>
        <begin position="377"/>
        <end position="388"/>
    </location>
</feature>
<feature type="compositionally biased region" description="Acidic residues" evidence="1">
    <location>
        <begin position="158"/>
        <end position="172"/>
    </location>
</feature>
<feature type="compositionally biased region" description="Polar residues" evidence="1">
    <location>
        <begin position="329"/>
        <end position="348"/>
    </location>
</feature>
<reference evidence="3 4" key="1">
    <citation type="submission" date="2014-04" db="EMBL/GenBank/DDBJ databases">
        <authorList>
            <consortium name="DOE Joint Genome Institute"/>
            <person name="Kuo A."/>
            <person name="Tarkka M."/>
            <person name="Buscot F."/>
            <person name="Kohler A."/>
            <person name="Nagy L.G."/>
            <person name="Floudas D."/>
            <person name="Copeland A."/>
            <person name="Barry K.W."/>
            <person name="Cichocki N."/>
            <person name="Veneault-Fourrey C."/>
            <person name="LaButti K."/>
            <person name="Lindquist E.A."/>
            <person name="Lipzen A."/>
            <person name="Lundell T."/>
            <person name="Morin E."/>
            <person name="Murat C."/>
            <person name="Sun H."/>
            <person name="Tunlid A."/>
            <person name="Henrissat B."/>
            <person name="Grigoriev I.V."/>
            <person name="Hibbett D.S."/>
            <person name="Martin F."/>
            <person name="Nordberg H.P."/>
            <person name="Cantor M.N."/>
            <person name="Hua S.X."/>
        </authorList>
    </citation>
    <scope>NUCLEOTIDE SEQUENCE [LARGE SCALE GENOMIC DNA]</scope>
    <source>
        <strain evidence="3 4">F 1598</strain>
    </source>
</reference>
<dbReference type="Gene3D" id="1.10.10.60">
    <property type="entry name" value="Homeodomain-like"/>
    <property type="match status" value="1"/>
</dbReference>
<feature type="compositionally biased region" description="Acidic residues" evidence="1">
    <location>
        <begin position="189"/>
        <end position="201"/>
    </location>
</feature>
<feature type="domain" description="TERF2-interacting telomeric protein 1 Myb" evidence="2">
    <location>
        <begin position="8"/>
        <end position="43"/>
    </location>
</feature>
<keyword evidence="4" id="KW-1185">Reference proteome</keyword>
<feature type="compositionally biased region" description="Polar residues" evidence="1">
    <location>
        <begin position="665"/>
        <end position="677"/>
    </location>
</feature>
<proteinExistence type="predicted"/>
<dbReference type="STRING" id="765440.A0A0C3G668"/>
<dbReference type="InParanoid" id="A0A0C3G668"/>
<organism evidence="3 4">
    <name type="scientific">Piloderma croceum (strain F 1598)</name>
    <dbReference type="NCBI Taxonomy" id="765440"/>
    <lineage>
        <taxon>Eukaryota</taxon>
        <taxon>Fungi</taxon>
        <taxon>Dikarya</taxon>
        <taxon>Basidiomycota</taxon>
        <taxon>Agaricomycotina</taxon>
        <taxon>Agaricomycetes</taxon>
        <taxon>Agaricomycetidae</taxon>
        <taxon>Atheliales</taxon>
        <taxon>Atheliaceae</taxon>
        <taxon>Piloderma</taxon>
    </lineage>
</organism>
<dbReference type="OrthoDB" id="435460at2759"/>
<dbReference type="Pfam" id="PF08914">
    <property type="entry name" value="Myb_Rap1"/>
    <property type="match status" value="1"/>
</dbReference>
<dbReference type="CDD" id="cd11655">
    <property type="entry name" value="rap1_myb-like"/>
    <property type="match status" value="1"/>
</dbReference>
<feature type="compositionally biased region" description="Low complexity" evidence="1">
    <location>
        <begin position="578"/>
        <end position="592"/>
    </location>
</feature>
<feature type="region of interest" description="Disordered" evidence="1">
    <location>
        <begin position="57"/>
        <end position="536"/>
    </location>
</feature>
<dbReference type="InterPro" id="IPR015010">
    <property type="entry name" value="TERF2IP_Myb"/>
</dbReference>
<feature type="compositionally biased region" description="Polar residues" evidence="1">
    <location>
        <begin position="232"/>
        <end position="257"/>
    </location>
</feature>
<dbReference type="Proteomes" id="UP000054166">
    <property type="component" value="Unassembled WGS sequence"/>
</dbReference>
<feature type="compositionally biased region" description="Acidic residues" evidence="1">
    <location>
        <begin position="464"/>
        <end position="473"/>
    </location>
</feature>
<protein>
    <recommendedName>
        <fullName evidence="2">TERF2-interacting telomeric protein 1 Myb domain-containing protein</fullName>
    </recommendedName>
</protein>
<accession>A0A0C3G668</accession>
<evidence type="ECO:0000313" key="4">
    <source>
        <dbReference type="Proteomes" id="UP000054166"/>
    </source>
</evidence>
<feature type="compositionally biased region" description="Polar residues" evidence="1">
    <location>
        <begin position="565"/>
        <end position="577"/>
    </location>
</feature>
<feature type="compositionally biased region" description="Low complexity" evidence="1">
    <location>
        <begin position="262"/>
        <end position="275"/>
    </location>
</feature>
<evidence type="ECO:0000256" key="1">
    <source>
        <dbReference type="SAM" id="MobiDB-lite"/>
    </source>
</evidence>
<feature type="compositionally biased region" description="Basic and acidic residues" evidence="1">
    <location>
        <begin position="289"/>
        <end position="304"/>
    </location>
</feature>
<reference evidence="4" key="2">
    <citation type="submission" date="2015-01" db="EMBL/GenBank/DDBJ databases">
        <title>Evolutionary Origins and Diversification of the Mycorrhizal Mutualists.</title>
        <authorList>
            <consortium name="DOE Joint Genome Institute"/>
            <consortium name="Mycorrhizal Genomics Consortium"/>
            <person name="Kohler A."/>
            <person name="Kuo A."/>
            <person name="Nagy L.G."/>
            <person name="Floudas D."/>
            <person name="Copeland A."/>
            <person name="Barry K.W."/>
            <person name="Cichocki N."/>
            <person name="Veneault-Fourrey C."/>
            <person name="LaButti K."/>
            <person name="Lindquist E.A."/>
            <person name="Lipzen A."/>
            <person name="Lundell T."/>
            <person name="Morin E."/>
            <person name="Murat C."/>
            <person name="Riley R."/>
            <person name="Ohm R."/>
            <person name="Sun H."/>
            <person name="Tunlid A."/>
            <person name="Henrissat B."/>
            <person name="Grigoriev I.V."/>
            <person name="Hibbett D.S."/>
            <person name="Martin F."/>
        </authorList>
    </citation>
    <scope>NUCLEOTIDE SEQUENCE [LARGE SCALE GENOMIC DNA]</scope>
    <source>
        <strain evidence="4">F 1598</strain>
    </source>
</reference>
<dbReference type="AlphaFoldDB" id="A0A0C3G668"/>
<feature type="region of interest" description="Disordered" evidence="1">
    <location>
        <begin position="762"/>
        <end position="785"/>
    </location>
</feature>
<feature type="region of interest" description="Disordered" evidence="1">
    <location>
        <begin position="665"/>
        <end position="719"/>
    </location>
</feature>